<evidence type="ECO:0000313" key="3">
    <source>
        <dbReference type="Proteomes" id="UP000199310"/>
    </source>
</evidence>
<dbReference type="Gene3D" id="3.40.50.300">
    <property type="entry name" value="P-loop containing nucleotide triphosphate hydrolases"/>
    <property type="match status" value="1"/>
</dbReference>
<dbReference type="EMBL" id="FOJG01000002">
    <property type="protein sequence ID" value="SEW56405.1"/>
    <property type="molecule type" value="Genomic_DNA"/>
</dbReference>
<dbReference type="GO" id="GO:0005524">
    <property type="term" value="F:ATP binding"/>
    <property type="evidence" value="ECO:0007669"/>
    <property type="project" value="InterPro"/>
</dbReference>
<evidence type="ECO:0000259" key="1">
    <source>
        <dbReference type="Pfam" id="PF00004"/>
    </source>
</evidence>
<feature type="domain" description="ATPase AAA-type core" evidence="1">
    <location>
        <begin position="276"/>
        <end position="391"/>
    </location>
</feature>
<organism evidence="2 3">
    <name type="scientific">Chitinophaga arvensicola</name>
    <dbReference type="NCBI Taxonomy" id="29529"/>
    <lineage>
        <taxon>Bacteria</taxon>
        <taxon>Pseudomonadati</taxon>
        <taxon>Bacteroidota</taxon>
        <taxon>Chitinophagia</taxon>
        <taxon>Chitinophagales</taxon>
        <taxon>Chitinophagaceae</taxon>
        <taxon>Chitinophaga</taxon>
    </lineage>
</organism>
<keyword evidence="3" id="KW-1185">Reference proteome</keyword>
<dbReference type="SUPFAM" id="SSF52540">
    <property type="entry name" value="P-loop containing nucleoside triphosphate hydrolases"/>
    <property type="match status" value="1"/>
</dbReference>
<dbReference type="OrthoDB" id="779537at2"/>
<protein>
    <submittedName>
        <fullName evidence="2">ATPase family associated with various cellular activities (AAA)</fullName>
    </submittedName>
</protein>
<dbReference type="InterPro" id="IPR003959">
    <property type="entry name" value="ATPase_AAA_core"/>
</dbReference>
<sequence>MAYIDNYIVKISDNKDEVGTGFIYFPSPNCDVVYIITARHVLLGENDNVLLENIQIQFFDETRKVYKVLNDDSIILGNNNESEDFAIIICPKTIVPFSIEIAKCPQLIKLMGKEKKCFVTGLPKVVDNNTLRSLLKVEILPDKDFDNQIQLEIADPISSVYNSGTLLDGYSGSPLFLESESRYFIFGIFSGYETSTKRVLGVSLSAINTHLLAAQQPILELKVVETDPEVLRDLSKLKSNSHRVLHRIKTQIGKITLPRINPKNELKDLIIASPFVLVWGNPGVGKSALTKQCISELENDFEIIALQGEQLDKTSLREIFLESSMSLTSDFENLLDSGGMKGDKVLLIDSIEKLLETANADTIIDFFALLKRRTDLKIILTCRSYAVEQLNIKFLNQFPTYQAYMVSMLSEDELDSVCINYPNIKVLLSKDALKKILRIPFNLDKATLIGNEIIESSITSEIDFKKIAWEYIIENKEKESNPTIRKHRSRMFQTIALERAIKMVPYITLPETNDSSILHQLLRDNLIEESPTLNNRFSVTHDIYEDWALTRFIESKYQDIVIPGEPIEIFLLALGYAPAIRRAFRIWISENIQNIDDNYRHFLQSILKEKSIPQHWKDEIIIAVMQGEYSSSFLDNAKRILFDEDYFLFKRSLLLLNVGCQQPDLSYLPFLKDDEKSSVYTSSFLKPEGAGWGNMVNFIHKELDDLKGRYNQIVPFLLQWSKIINVNRPLPKESRKVGLIILEYLQGYRESIENDEHESAKDLTEILVLLFKLTKVVKAEVKHFVVNIQNFDRRDVHYKLRDLADKVSDILLSWSDSVEICKELSDVVINLAEKEWFYYPPSPEQLEEMLRDKPFKSIPMGIDKEEQFGVVSGFSRDYFPASAFQTPIGHLLRNVPLKTLRFITRLFNHSVDQFFQSDFLLKDTFFMQPDERIEIKYRLSNESVVTQYGTLALWLMYRGTYIATPYLLQSVLMALEAWLLQLAKIIVSDENNEYPHVREVLNDAIDLLLKESKSVSTSAVLISVASAYPDLIIQKIMPLLGVKQFYKWDTARGLYERDVLAPYGSRKNAELLQRERITSKELPHRNISMESLVLKLSLGKYETEMMGLLDSFYQENVQDESWKFALNRMDKRKLEIIGEVENGFLVQTKIDEDLKPIAEKTKAMVDEITPLSAASNWAMRKMKRESVDEDNYETWEKHFSHVSNASPQTRQVKIYNNPAALAAIGIRDYFELLNEIQVNWCIDRVLSIVGYEIKNIGKHFELDSDAAFGAFEIDAALIALVELAYKLTGENLRKAREYLFVSLILIDNKLERDKLIRKFKGDLWSHSPGFALSCVIGLIRYSKISHLRSRIIHAYGSQSYSRAAVVESKNLKMYWNRFLKILKFQFLRKDRKIDDLQAIITEYDDRVLEIITEVTEESIEFQVDELDTTSISTFHLMEALFLIPENTTNVSLHDYYSYILSYVGRNIDAKDLFGNDKIHYETLQKFEEHFSMYLLVQQSSIAIEKLNELLNLTLSQNRRYRRRTSDIVRRCLELMLTFTIQDEELIPNFWILWNYLSSKTLESTNGYITDILLLDYSYWGSDGKNWKGIKGKKFFFEPLIKHSGTLKATGKLLSGVGYNELMPDGISWLAGLLKYQVLEERDDIYYFEKLSTRIFYDPRMRTAIRNNAEFRNSFLCILNALVDQYSASAFLIREDFISLSK</sequence>
<dbReference type="GO" id="GO:0016887">
    <property type="term" value="F:ATP hydrolysis activity"/>
    <property type="evidence" value="ECO:0007669"/>
    <property type="project" value="InterPro"/>
</dbReference>
<dbReference type="STRING" id="29529.SAMN04488122_6656"/>
<reference evidence="3" key="1">
    <citation type="submission" date="2016-10" db="EMBL/GenBank/DDBJ databases">
        <authorList>
            <person name="Varghese N."/>
            <person name="Submissions S."/>
        </authorList>
    </citation>
    <scope>NUCLEOTIDE SEQUENCE [LARGE SCALE GENOMIC DNA]</scope>
    <source>
        <strain evidence="3">DSM 3695</strain>
    </source>
</reference>
<dbReference type="Proteomes" id="UP000199310">
    <property type="component" value="Unassembled WGS sequence"/>
</dbReference>
<evidence type="ECO:0000313" key="2">
    <source>
        <dbReference type="EMBL" id="SEW56405.1"/>
    </source>
</evidence>
<dbReference type="InterPro" id="IPR009003">
    <property type="entry name" value="Peptidase_S1_PA"/>
</dbReference>
<name>A0A1I0SDR2_9BACT</name>
<dbReference type="RefSeq" id="WP_089903773.1">
    <property type="nucleotide sequence ID" value="NZ_FOJG01000002.1"/>
</dbReference>
<gene>
    <name evidence="2" type="ORF">SAMN04488122_6656</name>
</gene>
<dbReference type="InterPro" id="IPR027417">
    <property type="entry name" value="P-loop_NTPase"/>
</dbReference>
<accession>A0A1I0SDR2</accession>
<proteinExistence type="predicted"/>
<dbReference type="Pfam" id="PF00004">
    <property type="entry name" value="AAA"/>
    <property type="match status" value="1"/>
</dbReference>
<dbReference type="SUPFAM" id="SSF50494">
    <property type="entry name" value="Trypsin-like serine proteases"/>
    <property type="match status" value="1"/>
</dbReference>